<keyword evidence="1" id="KW-0472">Membrane</keyword>
<keyword evidence="1" id="KW-0812">Transmembrane</keyword>
<evidence type="ECO:0000313" key="3">
    <source>
        <dbReference type="Proteomes" id="UP000582231"/>
    </source>
</evidence>
<feature type="transmembrane region" description="Helical" evidence="1">
    <location>
        <begin position="120"/>
        <end position="141"/>
    </location>
</feature>
<organism evidence="2 3">
    <name type="scientific">Nocardioides kongjuensis</name>
    <dbReference type="NCBI Taxonomy" id="349522"/>
    <lineage>
        <taxon>Bacteria</taxon>
        <taxon>Bacillati</taxon>
        <taxon>Actinomycetota</taxon>
        <taxon>Actinomycetes</taxon>
        <taxon>Propionibacteriales</taxon>
        <taxon>Nocardioidaceae</taxon>
        <taxon>Nocardioides</taxon>
    </lineage>
</organism>
<dbReference type="RefSeq" id="WP_179728641.1">
    <property type="nucleotide sequence ID" value="NZ_BAABEF010000001.1"/>
</dbReference>
<reference evidence="2 3" key="1">
    <citation type="submission" date="2020-07" db="EMBL/GenBank/DDBJ databases">
        <title>Sequencing the genomes of 1000 actinobacteria strains.</title>
        <authorList>
            <person name="Klenk H.-P."/>
        </authorList>
    </citation>
    <scope>NUCLEOTIDE SEQUENCE [LARGE SCALE GENOMIC DNA]</scope>
    <source>
        <strain evidence="2 3">DSM 19082</strain>
    </source>
</reference>
<dbReference type="EMBL" id="JACCBF010000001">
    <property type="protein sequence ID" value="NYD32471.1"/>
    <property type="molecule type" value="Genomic_DNA"/>
</dbReference>
<evidence type="ECO:0008006" key="4">
    <source>
        <dbReference type="Google" id="ProtNLM"/>
    </source>
</evidence>
<protein>
    <recommendedName>
        <fullName evidence="4">DUF3592 domain-containing protein</fullName>
    </recommendedName>
</protein>
<comment type="caution">
    <text evidence="2">The sequence shown here is derived from an EMBL/GenBank/DDBJ whole genome shotgun (WGS) entry which is preliminary data.</text>
</comment>
<sequence length="153" mass="16795">MTDGTEGEGRRGGVLVALVVVALLVNLPLAHLTWQRWELSRDGVEVTGDVTATNVLRETTDPHYVVRFRLPEDVDPGRRTWPAEVDHATWRSAEDSGEIGVRVLPDEPSVQRVDGARSSALGYVVIGGVDLIVLLLGLLLWRQRRATRATLPA</sequence>
<feature type="transmembrane region" description="Helical" evidence="1">
    <location>
        <begin position="12"/>
        <end position="34"/>
    </location>
</feature>
<dbReference type="AlphaFoldDB" id="A0A852RFX5"/>
<keyword evidence="1" id="KW-1133">Transmembrane helix</keyword>
<dbReference type="Proteomes" id="UP000582231">
    <property type="component" value="Unassembled WGS sequence"/>
</dbReference>
<name>A0A852RFX5_9ACTN</name>
<proteinExistence type="predicted"/>
<keyword evidence="3" id="KW-1185">Reference proteome</keyword>
<evidence type="ECO:0000313" key="2">
    <source>
        <dbReference type="EMBL" id="NYD32471.1"/>
    </source>
</evidence>
<gene>
    <name evidence="2" type="ORF">BJ958_004017</name>
</gene>
<accession>A0A852RFX5</accession>
<evidence type="ECO:0000256" key="1">
    <source>
        <dbReference type="SAM" id="Phobius"/>
    </source>
</evidence>